<reference evidence="2" key="2">
    <citation type="submission" date="2023-04" db="EMBL/GenBank/DDBJ databases">
        <authorList>
            <person name="Bruccoleri R.E."/>
            <person name="Oakeley E.J."/>
            <person name="Faust A.-M."/>
            <person name="Dessus-Babus S."/>
            <person name="Altorfer M."/>
            <person name="Burckhardt D."/>
            <person name="Oertli M."/>
            <person name="Naumann U."/>
            <person name="Petersen F."/>
            <person name="Wong J."/>
        </authorList>
    </citation>
    <scope>NUCLEOTIDE SEQUENCE</scope>
    <source>
        <strain evidence="2">GSM-AAB239-AS_SAM_17_03QT</strain>
        <tissue evidence="2">Leaf</tissue>
    </source>
</reference>
<gene>
    <name evidence="2" type="ORF">M6B38_229650</name>
</gene>
<evidence type="ECO:0000313" key="3">
    <source>
        <dbReference type="Proteomes" id="UP001140949"/>
    </source>
</evidence>
<dbReference type="EMBL" id="JANAVB010042220">
    <property type="protein sequence ID" value="KAJ6794526.1"/>
    <property type="molecule type" value="Genomic_DNA"/>
</dbReference>
<keyword evidence="3" id="KW-1185">Reference proteome</keyword>
<dbReference type="AlphaFoldDB" id="A0AAX6DS15"/>
<proteinExistence type="predicted"/>
<organism evidence="2 3">
    <name type="scientific">Iris pallida</name>
    <name type="common">Sweet iris</name>
    <dbReference type="NCBI Taxonomy" id="29817"/>
    <lineage>
        <taxon>Eukaryota</taxon>
        <taxon>Viridiplantae</taxon>
        <taxon>Streptophyta</taxon>
        <taxon>Embryophyta</taxon>
        <taxon>Tracheophyta</taxon>
        <taxon>Spermatophyta</taxon>
        <taxon>Magnoliopsida</taxon>
        <taxon>Liliopsida</taxon>
        <taxon>Asparagales</taxon>
        <taxon>Iridaceae</taxon>
        <taxon>Iridoideae</taxon>
        <taxon>Irideae</taxon>
        <taxon>Iris</taxon>
    </lineage>
</organism>
<sequence>MDFCQTFTTPLLASSLVQMTGASQLTGKSRSSLPFPPPDRQTWARRPPRRPDLEEVSTTVPRANVPDSDLELQPSLVVGSYLLTVIVDRSPRLPVQAERRLAFIVRSAPISFNITWAEPSASRGRGSLTTLGA</sequence>
<evidence type="ECO:0000256" key="1">
    <source>
        <dbReference type="SAM" id="MobiDB-lite"/>
    </source>
</evidence>
<reference evidence="2" key="1">
    <citation type="journal article" date="2023" name="GigaByte">
        <title>Genome assembly of the bearded iris, Iris pallida Lam.</title>
        <authorList>
            <person name="Bruccoleri R.E."/>
            <person name="Oakeley E.J."/>
            <person name="Faust A.M.E."/>
            <person name="Altorfer M."/>
            <person name="Dessus-Babus S."/>
            <person name="Burckhardt D."/>
            <person name="Oertli M."/>
            <person name="Naumann U."/>
            <person name="Petersen F."/>
            <person name="Wong J."/>
        </authorList>
    </citation>
    <scope>NUCLEOTIDE SEQUENCE</scope>
    <source>
        <strain evidence="2">GSM-AAB239-AS_SAM_17_03QT</strain>
    </source>
</reference>
<feature type="region of interest" description="Disordered" evidence="1">
    <location>
        <begin position="24"/>
        <end position="67"/>
    </location>
</feature>
<accession>A0AAX6DS15</accession>
<evidence type="ECO:0000313" key="2">
    <source>
        <dbReference type="EMBL" id="KAJ6794526.1"/>
    </source>
</evidence>
<protein>
    <submittedName>
        <fullName evidence="2">Uncharacterized protein</fullName>
    </submittedName>
</protein>
<comment type="caution">
    <text evidence="2">The sequence shown here is derived from an EMBL/GenBank/DDBJ whole genome shotgun (WGS) entry which is preliminary data.</text>
</comment>
<name>A0AAX6DS15_IRIPA</name>
<dbReference type="Proteomes" id="UP001140949">
    <property type="component" value="Unassembled WGS sequence"/>
</dbReference>